<proteinExistence type="predicted"/>
<evidence type="ECO:0000313" key="1">
    <source>
        <dbReference type="EMBL" id="GCB63685.1"/>
    </source>
</evidence>
<dbReference type="AlphaFoldDB" id="A0A401NS37"/>
<comment type="caution">
    <text evidence="1">The sequence shown here is derived from an EMBL/GenBank/DDBJ whole genome shotgun (WGS) entry which is preliminary data.</text>
</comment>
<reference evidence="1 2" key="1">
    <citation type="journal article" date="2018" name="Nat. Ecol. Evol.">
        <title>Shark genomes provide insights into elasmobranch evolution and the origin of vertebrates.</title>
        <authorList>
            <person name="Hara Y"/>
            <person name="Yamaguchi K"/>
            <person name="Onimaru K"/>
            <person name="Kadota M"/>
            <person name="Koyanagi M"/>
            <person name="Keeley SD"/>
            <person name="Tatsumi K"/>
            <person name="Tanaka K"/>
            <person name="Motone F"/>
            <person name="Kageyama Y"/>
            <person name="Nozu R"/>
            <person name="Adachi N"/>
            <person name="Nishimura O"/>
            <person name="Nakagawa R"/>
            <person name="Tanegashima C"/>
            <person name="Kiyatake I"/>
            <person name="Matsumoto R"/>
            <person name="Murakumo K"/>
            <person name="Nishida K"/>
            <person name="Terakita A"/>
            <person name="Kuratani S"/>
            <person name="Sato K"/>
            <person name="Hyodo S Kuraku.S."/>
        </authorList>
    </citation>
    <scope>NUCLEOTIDE SEQUENCE [LARGE SCALE GENOMIC DNA]</scope>
</reference>
<dbReference type="Proteomes" id="UP000288216">
    <property type="component" value="Unassembled WGS sequence"/>
</dbReference>
<sequence length="82" mass="9443">MTRRTRDEDVHKCLDLAARELDWTEAILLLSDPEGNITWIVNGIPETKLGNVPHKLAKQLTVPETFSFLDWILSCHNDCFCF</sequence>
<name>A0A401NS37_SCYTO</name>
<protein>
    <submittedName>
        <fullName evidence="1">Uncharacterized protein</fullName>
    </submittedName>
</protein>
<accession>A0A401NS37</accession>
<keyword evidence="2" id="KW-1185">Reference proteome</keyword>
<evidence type="ECO:0000313" key="2">
    <source>
        <dbReference type="Proteomes" id="UP000288216"/>
    </source>
</evidence>
<dbReference type="EMBL" id="BFAA01006682">
    <property type="protein sequence ID" value="GCB63685.1"/>
    <property type="molecule type" value="Genomic_DNA"/>
</dbReference>
<organism evidence="1 2">
    <name type="scientific">Scyliorhinus torazame</name>
    <name type="common">Cloudy catshark</name>
    <name type="synonym">Catulus torazame</name>
    <dbReference type="NCBI Taxonomy" id="75743"/>
    <lineage>
        <taxon>Eukaryota</taxon>
        <taxon>Metazoa</taxon>
        <taxon>Chordata</taxon>
        <taxon>Craniata</taxon>
        <taxon>Vertebrata</taxon>
        <taxon>Chondrichthyes</taxon>
        <taxon>Elasmobranchii</taxon>
        <taxon>Galeomorphii</taxon>
        <taxon>Galeoidea</taxon>
        <taxon>Carcharhiniformes</taxon>
        <taxon>Scyliorhinidae</taxon>
        <taxon>Scyliorhinus</taxon>
    </lineage>
</organism>
<gene>
    <name evidence="1" type="ORF">scyTo_0013232</name>
</gene>